<dbReference type="EC" id="5.6.2.1" evidence="3"/>
<dbReference type="InterPro" id="IPR023406">
    <property type="entry name" value="Topo_IA_AS"/>
</dbReference>
<dbReference type="GO" id="GO:0006265">
    <property type="term" value="P:DNA topological change"/>
    <property type="evidence" value="ECO:0007669"/>
    <property type="project" value="InterPro"/>
</dbReference>
<dbReference type="CDD" id="cd00186">
    <property type="entry name" value="TOP1Ac"/>
    <property type="match status" value="1"/>
</dbReference>
<proteinExistence type="inferred from homology"/>
<evidence type="ECO:0000259" key="11">
    <source>
        <dbReference type="PROSITE" id="PS50880"/>
    </source>
</evidence>
<keyword evidence="5" id="KW-0238">DNA-binding</keyword>
<evidence type="ECO:0000256" key="6">
    <source>
        <dbReference type="ARBA" id="ARBA00023235"/>
    </source>
</evidence>
<evidence type="ECO:0000259" key="12">
    <source>
        <dbReference type="PROSITE" id="PS52039"/>
    </source>
</evidence>
<evidence type="ECO:0000256" key="9">
    <source>
        <dbReference type="ARBA" id="ARBA00032235"/>
    </source>
</evidence>
<accession>A4JV87</accession>
<dbReference type="SUPFAM" id="SSF56712">
    <property type="entry name" value="Prokaryotic type I DNA topoisomerase"/>
    <property type="match status" value="1"/>
</dbReference>
<dbReference type="PRINTS" id="PR00417">
    <property type="entry name" value="PRTPISMRASEI"/>
</dbReference>
<keyword evidence="4" id="KW-0799">Topoisomerase</keyword>
<evidence type="ECO:0000313" key="14">
    <source>
        <dbReference type="Proteomes" id="UP000002287"/>
    </source>
</evidence>
<evidence type="ECO:0000256" key="7">
    <source>
        <dbReference type="ARBA" id="ARBA00030003"/>
    </source>
</evidence>
<dbReference type="GO" id="GO:0006281">
    <property type="term" value="P:DNA repair"/>
    <property type="evidence" value="ECO:0007669"/>
    <property type="project" value="TreeGrafter"/>
</dbReference>
<dbReference type="InterPro" id="IPR003602">
    <property type="entry name" value="Topo_IA_DNA-bd_dom"/>
</dbReference>
<dbReference type="HOGENOM" id="CLU_002929_5_2_4"/>
<feature type="domain" description="Toprim" evidence="11">
    <location>
        <begin position="3"/>
        <end position="136"/>
    </location>
</feature>
<dbReference type="InterPro" id="IPR013497">
    <property type="entry name" value="Topo_IA_cen"/>
</dbReference>
<dbReference type="InterPro" id="IPR034144">
    <property type="entry name" value="TOPRIM_TopoIII"/>
</dbReference>
<evidence type="ECO:0000313" key="13">
    <source>
        <dbReference type="EMBL" id="ABO60190.1"/>
    </source>
</evidence>
<evidence type="ECO:0000256" key="5">
    <source>
        <dbReference type="ARBA" id="ARBA00023125"/>
    </source>
</evidence>
<dbReference type="InterPro" id="IPR023405">
    <property type="entry name" value="Topo_IA_core_domain"/>
</dbReference>
<dbReference type="InterPro" id="IPR000380">
    <property type="entry name" value="Topo_IA"/>
</dbReference>
<dbReference type="GO" id="GO:0043597">
    <property type="term" value="C:cytoplasmic replication fork"/>
    <property type="evidence" value="ECO:0007669"/>
    <property type="project" value="TreeGrafter"/>
</dbReference>
<dbReference type="PROSITE" id="PS00396">
    <property type="entry name" value="TOPO_IA_1"/>
    <property type="match status" value="1"/>
</dbReference>
<dbReference type="PANTHER" id="PTHR11390:SF21">
    <property type="entry name" value="DNA TOPOISOMERASE 3-ALPHA"/>
    <property type="match status" value="1"/>
</dbReference>
<dbReference type="PANTHER" id="PTHR11390">
    <property type="entry name" value="PROKARYOTIC DNA TOPOISOMERASE"/>
    <property type="match status" value="1"/>
</dbReference>
<dbReference type="InterPro" id="IPR006171">
    <property type="entry name" value="TOPRIM_dom"/>
</dbReference>
<dbReference type="KEGG" id="bvi:Bcep1808_7313"/>
<dbReference type="InterPro" id="IPR013824">
    <property type="entry name" value="Topo_IA_cen_sub1"/>
</dbReference>
<reference evidence="13 14" key="1">
    <citation type="submission" date="2007-03" db="EMBL/GenBank/DDBJ databases">
        <title>Complete sequence of plasmid pBVIE03 of Burkholderia vietnamiensis G4.</title>
        <authorList>
            <consortium name="US DOE Joint Genome Institute"/>
            <person name="Copeland A."/>
            <person name="Lucas S."/>
            <person name="Lapidus A."/>
            <person name="Barry K."/>
            <person name="Detter J.C."/>
            <person name="Glavina del Rio T."/>
            <person name="Hammon N."/>
            <person name="Israni S."/>
            <person name="Dalin E."/>
            <person name="Tice H."/>
            <person name="Pitluck S."/>
            <person name="Chain P."/>
            <person name="Malfatti S."/>
            <person name="Shin M."/>
            <person name="Vergez L."/>
            <person name="Schmutz J."/>
            <person name="Larimer F."/>
            <person name="Land M."/>
            <person name="Hauser L."/>
            <person name="Kyrpides N."/>
            <person name="Tiedje J."/>
            <person name="Richardson P."/>
        </authorList>
    </citation>
    <scope>NUCLEOTIDE SEQUENCE [LARGE SCALE GENOMIC DNA]</scope>
    <source>
        <strain evidence="14">G4 / LMG 22486</strain>
        <plasmid evidence="13 14">pBVIE03</plasmid>
    </source>
</reference>
<dbReference type="AlphaFoldDB" id="A4JV87"/>
<dbReference type="SMART" id="SM00493">
    <property type="entry name" value="TOPRIM"/>
    <property type="match status" value="1"/>
</dbReference>
<dbReference type="GO" id="GO:0003917">
    <property type="term" value="F:DNA topoisomerase type I (single strand cut, ATP-independent) activity"/>
    <property type="evidence" value="ECO:0007669"/>
    <property type="project" value="UniProtKB-EC"/>
</dbReference>
<dbReference type="Proteomes" id="UP000002287">
    <property type="component" value="Plasmid pBVIE03"/>
</dbReference>
<dbReference type="InterPro" id="IPR013825">
    <property type="entry name" value="Topo_IA_cen_sub2"/>
</dbReference>
<keyword evidence="6 13" id="KW-0413">Isomerase</keyword>
<gene>
    <name evidence="13" type="ordered locus">Bcep1808_7313</name>
</gene>
<dbReference type="Gene3D" id="2.70.20.10">
    <property type="entry name" value="Topoisomerase I, domain 3"/>
    <property type="match status" value="1"/>
</dbReference>
<dbReference type="SMART" id="SM00436">
    <property type="entry name" value="TOP1Bc"/>
    <property type="match status" value="1"/>
</dbReference>
<dbReference type="PROSITE" id="PS52039">
    <property type="entry name" value="TOPO_IA_2"/>
    <property type="match status" value="1"/>
</dbReference>
<dbReference type="GO" id="GO:0003677">
    <property type="term" value="F:DNA binding"/>
    <property type="evidence" value="ECO:0007669"/>
    <property type="project" value="UniProtKB-KW"/>
</dbReference>
<evidence type="ECO:0000256" key="10">
    <source>
        <dbReference type="ARBA" id="ARBA00032877"/>
    </source>
</evidence>
<dbReference type="Pfam" id="PF01131">
    <property type="entry name" value="Topoisom_bac"/>
    <property type="match status" value="1"/>
</dbReference>
<protein>
    <recommendedName>
        <fullName evidence="3">DNA topoisomerase</fullName>
        <ecNumber evidence="3">5.6.2.1</ecNumber>
    </recommendedName>
    <alternativeName>
        <fullName evidence="10">Omega-protein</fullName>
    </alternativeName>
    <alternativeName>
        <fullName evidence="9">Relaxing enzyme</fullName>
    </alternativeName>
    <alternativeName>
        <fullName evidence="7">Swivelase</fullName>
    </alternativeName>
    <alternativeName>
        <fullName evidence="8">Untwisting enzyme</fullName>
    </alternativeName>
</protein>
<dbReference type="Gene3D" id="1.10.460.10">
    <property type="entry name" value="Topoisomerase I, domain 2"/>
    <property type="match status" value="1"/>
</dbReference>
<feature type="domain" description="Topo IA-type catalytic" evidence="12">
    <location>
        <begin position="153"/>
        <end position="611"/>
    </location>
</feature>
<dbReference type="Pfam" id="PF13342">
    <property type="entry name" value="Toprim_Crpt"/>
    <property type="match status" value="2"/>
</dbReference>
<dbReference type="EMBL" id="CP000619">
    <property type="protein sequence ID" value="ABO60190.1"/>
    <property type="molecule type" value="Genomic_DNA"/>
</dbReference>
<comment type="catalytic activity">
    <reaction evidence="1">
        <text>ATP-independent breakage of single-stranded DNA, followed by passage and rejoining.</text>
        <dbReference type="EC" id="5.6.2.1"/>
    </reaction>
</comment>
<name>A4JV87_BURVG</name>
<dbReference type="InterPro" id="IPR025589">
    <property type="entry name" value="Toprim_C_rpt"/>
</dbReference>
<dbReference type="GO" id="GO:0006310">
    <property type="term" value="P:DNA recombination"/>
    <property type="evidence" value="ECO:0007669"/>
    <property type="project" value="TreeGrafter"/>
</dbReference>
<dbReference type="Gene3D" id="3.40.50.140">
    <property type="match status" value="1"/>
</dbReference>
<dbReference type="SMART" id="SM00437">
    <property type="entry name" value="TOP1Ac"/>
    <property type="match status" value="1"/>
</dbReference>
<comment type="similarity">
    <text evidence="2">Belongs to the type IA topoisomerase family.</text>
</comment>
<dbReference type="Gene3D" id="1.10.290.10">
    <property type="entry name" value="Topoisomerase I, domain 4"/>
    <property type="match status" value="1"/>
</dbReference>
<sequence length="814" mass="89717">MGKKLIVAEKFSVAADIARALGGFEEKRAGDRKWYERDDFVISCGIGHLVEIGVSDEQNTYDITRLPMIPDPFVLKPVQKTLGQLQLLIKLIGRPDVDGLINACDAGREGELIFRYIYAAAKSRKPFERLWLQSMTPEAIRTGMKNLRSAQDMQTLFEAARCRSEADWLMGVNPTCALTGLYTRETGDLDKHSTGRVQGPTLAIIVDREDKIRTFVSKDYWEVHAKFGAQAGAYSGVWIDPQFVKDDSNEDARAERLWSASRASEIAQRCRGAESTSVVDETKPVAKPPPLLFDLTALQREANAKFGFSAKQTLDLAQALYEKHKVLTYPRTDAKALPEDYVETAKGVMQALSSSSSAKFAAEALNNGYVIFKKRIFDNSKISDHFAIIPTLTPAAALSDAERKIYDLVVRRFIAAFYPDAEFQKTVRLTTVAGEVFKSSGSVTTRAGWMAVYGREEGEEDADMCAVQPGERPLARDVDVKACETKAPARYTEATLLAAMEHSGKFVEDEALREALAGRGIGTSATRAGIIEGLLFADAKKRPYVLREGRELVPTEKAFKQVRFLRENGVEALTSPELTGEWERKLKLMEAGKYRRGDFMAEIVAETKRIIERIRAKALATDAAATATLTTPCPKCNGAVMCQPAAYACNCGLRISRVILKRRLTEAEAEVLMRDRKSGVLEGFVSPRTGNKFTAILKFSEALDKLEFELPARGAAAGTGETSATIGACPKCGSQMVQRGDNYFCEKNRPAGGECDFVIWGTIAKKRLTPEVVKALLDPGRTSLLNGFTSSGGKKFSAYLVRKPDFKIGFEFES</sequence>
<evidence type="ECO:0000256" key="2">
    <source>
        <dbReference type="ARBA" id="ARBA00009446"/>
    </source>
</evidence>
<evidence type="ECO:0000256" key="3">
    <source>
        <dbReference type="ARBA" id="ARBA00012891"/>
    </source>
</evidence>
<dbReference type="InterPro" id="IPR003601">
    <property type="entry name" value="Topo_IA_2"/>
</dbReference>
<evidence type="ECO:0000256" key="4">
    <source>
        <dbReference type="ARBA" id="ARBA00023029"/>
    </source>
</evidence>
<evidence type="ECO:0000256" key="8">
    <source>
        <dbReference type="ARBA" id="ARBA00031985"/>
    </source>
</evidence>
<evidence type="ECO:0000256" key="1">
    <source>
        <dbReference type="ARBA" id="ARBA00000213"/>
    </source>
</evidence>
<geneLocation type="plasmid" evidence="13 14">
    <name>pBVIE03</name>
</geneLocation>
<dbReference type="InterPro" id="IPR013826">
    <property type="entry name" value="Topo_IA_cen_sub3"/>
</dbReference>
<dbReference type="PROSITE" id="PS50880">
    <property type="entry name" value="TOPRIM"/>
    <property type="match status" value="1"/>
</dbReference>
<keyword evidence="13" id="KW-0614">Plasmid</keyword>
<dbReference type="CDD" id="cd03362">
    <property type="entry name" value="TOPRIM_TopoIA_TopoIII"/>
    <property type="match status" value="1"/>
</dbReference>
<organism evidence="13 14">
    <name type="scientific">Burkholderia vietnamiensis (strain G4 / LMG 22486)</name>
    <name type="common">Burkholderia cepacia (strain R1808)</name>
    <dbReference type="NCBI Taxonomy" id="269482"/>
    <lineage>
        <taxon>Bacteria</taxon>
        <taxon>Pseudomonadati</taxon>
        <taxon>Pseudomonadota</taxon>
        <taxon>Betaproteobacteria</taxon>
        <taxon>Burkholderiales</taxon>
        <taxon>Burkholderiaceae</taxon>
        <taxon>Burkholderia</taxon>
        <taxon>Burkholderia cepacia complex</taxon>
    </lineage>
</organism>